<evidence type="ECO:0000256" key="3">
    <source>
        <dbReference type="ARBA" id="ARBA00022490"/>
    </source>
</evidence>
<feature type="repeat" description="TPR" evidence="6">
    <location>
        <begin position="1887"/>
        <end position="1920"/>
    </location>
</feature>
<feature type="compositionally biased region" description="Basic and acidic residues" evidence="7">
    <location>
        <begin position="328"/>
        <end position="340"/>
    </location>
</feature>
<dbReference type="InterPro" id="IPR011990">
    <property type="entry name" value="TPR-like_helical_dom_sf"/>
</dbReference>
<evidence type="ECO:0000256" key="2">
    <source>
        <dbReference type="ARBA" id="ARBA00008778"/>
    </source>
</evidence>
<name>A0ABD3PI73_9STRA</name>
<dbReference type="Gene3D" id="2.30.29.30">
    <property type="entry name" value="Pleckstrin-homology domain (PH domain)/Phosphotyrosine-binding domain (PTB)"/>
    <property type="match status" value="1"/>
</dbReference>
<evidence type="ECO:0000256" key="6">
    <source>
        <dbReference type="PROSITE-ProRule" id="PRU00339"/>
    </source>
</evidence>
<dbReference type="PANTHER" id="PTHR45641:SF19">
    <property type="entry name" value="NEPHROCYSTIN-3"/>
    <property type="match status" value="1"/>
</dbReference>
<keyword evidence="3" id="KW-0963">Cytoplasm</keyword>
<feature type="repeat" description="TPR" evidence="6">
    <location>
        <begin position="2689"/>
        <end position="2722"/>
    </location>
</feature>
<sequence length="2787" mass="312969">MKRFFGWASGSAAVADDVSSGSNDDSVESKSVDEDYDDHEGGDEDDIYCDTDENSLDEEGEEEEGEIIEGVSAPIADGGDHIVSAPNNTQNLVESDCSTTQRAGGDINDAAMEQTTPSPVPEPNDDKGESNENSPPQSIIKEIEVPDLDGEEDAAEIEQFSAASSRKVVELYESYRNVEIDGTSENAEIIMEDSFPQARDFLVGINDDAMTIANQATEIVDGFNDNDGDDNHDDAKTVATQRTTATRVQPVSAAFRSAMTNMGEAEQRRARHPHQSIFDILDRNFEELDDGGIIGGGSWQICHKDVKLCFVAFVSVFSLPSGPVFSAHDDVSGDSPKNHEAITNNDSLRASDANGRETSAIHGSQSESILQRVPLSVAFALWNKVLEHSNHSTYSIDCTKNNDHLSYIRSTLVLLGMLDLASIESDRDGGVAHSNRSIECLVVHDQIHQQYGEYLAWGDHDGAFGALIEADGQQWNEAAMHESKQIGSNQFTLRMLPLNTMRTNRMQETFDLLNDKTFVRRRIRVLGATGAAKAHIGDMDELLGLIEKQLMSGVTTSEIIDEREGLMGAYRQVLKYCLHEIEELTKCHRDDNGKIKLGKTAMYKAAEMGNALHLLGASLGGYGFFDEEMEYYKEALRLKTLAVNSNIEISVAVSDTLHSMGFSLDNAGKKAEALEFYDQALGIRYECLGDDDLRVAETQHNKGALLCEEDRTEEAMECLEEALRIREIHYGEEHESCADTMQWMGNCLRKHGDPSDALDYFKFALSIKRQRLGIDHIDVANTLFNTAVLLDDIEKFDLSLVAYKESLRIRKKVLGDTNQEVADTLFCMGNVSAFVENYIEALGFYEESIKIREDLIREDDPFANELDDKLLFLSNPVSPRPDLLLQYKKLNETFEEALPLTKLIMGTNHRNVYESLNRMGEIYMMLHDWDNAIGSFQGALRVKSLNVPAGQDDFEVAALLHKKGEALLYKNEFVKAKATFDSAMQIHKKKSSIEDCIPLADSTCCLGVAYYYLNDFSHAKLLFQECLRIQEKLVGDNDSCIVRSLCWLGRHHQKVNEPQKALERYLSALQLCKKKKASVDYRLVVMLLHVIGKLYEDDNVNLREITSGLQLPNLPPERNTPEPNTVHRNSCTRVDSKNHLKANLRVLQKIDCNIVDVVKTATQVVIYEYNNAKQTARAKKNVEGSLFITKRSDAPSFKLIVLNRSSTAVLEASVTAPFQLQVKSPCLMLRDKPTSNNFYAIRFHDEKETDEIASYLEQIVKQEISLKCYTEEINLIHSKLDAGETQTTRMLVDAHLDPGLLFKKRGDTEKSIEHLETALELTKKCEGEKSLREGEISDHLGMLYASQSDFASAKRHYSTAYSVYETTIGRDDLTTSDCAFRLGGVLEALESNLALDFYKESLRVHRLNMTDDNERVGDILCCLARLFLQSESHQDAVQCFEEALSIKKRLLGDCPDVAETYHDLGKAYSSMSQNDKALIFYRESVRINKKTSNHEALHKVSIDMAQCATLCSHYQLAIDCYTDCLQGTKFLDKNETNTAIVLRKMGEVQMSKLKNYDDAKKIFLDALEILRGVKDKDNGGNEHIINLLLLIAQAYALAKDYENALDYYEEHISMLESDPENEDLVADSLHAMGDILSTMDKNPDYELAIEKLMKCLAIKKKMFGSDDERVANVMYSLATVYEKAGYHEKATESLAQVLRSFKMKKNKCGIVKVYTSLARLKASKADSGIERSAAIECYKEALKMRRQIMSLDDMDLAELLYEYANLLCMNNEHDAALPFLEEALRIQKSKNGLKDARVAVILLRMADVFTKQQKYEASLVSLEQVLFIQSSLSRHDDADDDIDLGLCHYLLATTYLARDEHKKAVSSYLECLTIKQIKFGRNSLECAAVQNDLGEAFRKVGDFDKAIESLVEALKIRKTELGNNSLSYGHSVFNLARVHIDMGKQDQALNCLDEVVRVYKLFEDVISEKLAEVVELKGDTLCELKKYDKAISMFQECLHSIDSHDNEGISHSYDQRVARLNYKLGHALAKIGEYDDAFDSYREAVTIYSHVLGKSDLHVGEVMYDVGLLIVSQGGDNFCARALECFNEMVRIYGLKGKGKDVKVADALVQKSSLLAECAEYDEAGSLLDDAIDIYKEALDDDAVEIGKAMLVYGKLYDSQGKNNEAVVAFDEALRIFLMRLGDDDLHVSLALSKMGLIHARRLEFSEAVDKCKTALKIRVTRGEQDQDVADSVFNIGKILNDWGKEDEAFQYFQQALKLYIHLHGDGDISVAKCQQKLGEIHWNRKDIDQSLDSFLQALRICEQKDDEDMNSMLASIYQGIGNCCYKKGEYDQALENFARCLRIHKKELGDDCIEMAPICDNIGLVYQKKERYEEAMNFHSKALLINENHYGKGAKECAPSDFQIARVVLASQKYDESIARLHNHMKLFYNESHDCEEIGEVYHSLGLAQSKLGEYEESITSLNKALEMRTKLFGKSNLRVAETRLDLAKVLDESGNTDEAIAVYDQAITTFQTISDSDFRALASAYTSLGALFEEKGNIEASLHSWKKALKIYSANLGSDSNVVGETLYRIGKFYEQLGNYDKSTSCFSESVKIFRSNDEDNAVVGMALGYVAKNYARKKQYAKAVELSTESLRLQKKFAQAGDIAESLVDLGNILKAWGKTDQALQFFEEALRIYKEAFGLDAIEVAECRYNIGILKKALGETEAALRYFGEALRIHRIKEGDKSLHVANNLFQIGQIYDSFGKKEKSLKCFEECLKIREENLGEDHLDVLAARRFVAKKIKKNK</sequence>
<evidence type="ECO:0000256" key="1">
    <source>
        <dbReference type="ARBA" id="ARBA00004496"/>
    </source>
</evidence>
<feature type="repeat" description="TPR" evidence="6">
    <location>
        <begin position="2440"/>
        <end position="2473"/>
    </location>
</feature>
<dbReference type="PROSITE" id="PS50005">
    <property type="entry name" value="TPR"/>
    <property type="match status" value="15"/>
</dbReference>
<comment type="similarity">
    <text evidence="2">Belongs to the DCP1 family.</text>
</comment>
<feature type="region of interest" description="Disordered" evidence="7">
    <location>
        <begin position="328"/>
        <end position="359"/>
    </location>
</feature>
<feature type="repeat" description="TPR" evidence="6">
    <location>
        <begin position="2647"/>
        <end position="2680"/>
    </location>
</feature>
<feature type="repeat" description="TPR" evidence="6">
    <location>
        <begin position="1585"/>
        <end position="1618"/>
    </location>
</feature>
<dbReference type="Pfam" id="PF13374">
    <property type="entry name" value="TPR_10"/>
    <property type="match status" value="2"/>
</dbReference>
<feature type="repeat" description="TPR" evidence="6">
    <location>
        <begin position="2230"/>
        <end position="2263"/>
    </location>
</feature>
<keyword evidence="4" id="KW-0677">Repeat</keyword>
<protein>
    <submittedName>
        <fullName evidence="8">Uncharacterized protein</fullName>
    </submittedName>
</protein>
<keyword evidence="9" id="KW-1185">Reference proteome</keyword>
<dbReference type="CDD" id="cd13182">
    <property type="entry name" value="EVH1-like_Dcp1"/>
    <property type="match status" value="1"/>
</dbReference>
<comment type="subcellular location">
    <subcellularLocation>
        <location evidence="1">Cytoplasm</location>
    </subcellularLocation>
</comment>
<evidence type="ECO:0000256" key="4">
    <source>
        <dbReference type="ARBA" id="ARBA00022737"/>
    </source>
</evidence>
<dbReference type="SUPFAM" id="SSF50729">
    <property type="entry name" value="PH domain-like"/>
    <property type="match status" value="1"/>
</dbReference>
<dbReference type="Gene3D" id="1.25.40.10">
    <property type="entry name" value="Tetratricopeptide repeat domain"/>
    <property type="match status" value="13"/>
</dbReference>
<dbReference type="InterPro" id="IPR011993">
    <property type="entry name" value="PH-like_dom_sf"/>
</dbReference>
<dbReference type="PANTHER" id="PTHR45641">
    <property type="entry name" value="TETRATRICOPEPTIDE REPEAT PROTEIN (AFU_ORTHOLOGUE AFUA_6G03870)"/>
    <property type="match status" value="1"/>
</dbReference>
<reference evidence="8 9" key="1">
    <citation type="submission" date="2024-10" db="EMBL/GenBank/DDBJ databases">
        <title>Updated reference genomes for cyclostephanoid diatoms.</title>
        <authorList>
            <person name="Roberts W.R."/>
            <person name="Alverson A.J."/>
        </authorList>
    </citation>
    <scope>NUCLEOTIDE SEQUENCE [LARGE SCALE GENOMIC DNA]</scope>
    <source>
        <strain evidence="8 9">AJA276-08</strain>
    </source>
</reference>
<feature type="repeat" description="TPR" evidence="6">
    <location>
        <begin position="2357"/>
        <end position="2390"/>
    </location>
</feature>
<dbReference type="Pfam" id="PF13181">
    <property type="entry name" value="TPR_8"/>
    <property type="match status" value="1"/>
</dbReference>
<feature type="repeat" description="TPR" evidence="6">
    <location>
        <begin position="2018"/>
        <end position="2051"/>
    </location>
</feature>
<dbReference type="EMBL" id="JALLAZ020000780">
    <property type="protein sequence ID" value="KAL3787447.1"/>
    <property type="molecule type" value="Genomic_DNA"/>
</dbReference>
<evidence type="ECO:0000313" key="9">
    <source>
        <dbReference type="Proteomes" id="UP001530315"/>
    </source>
</evidence>
<dbReference type="Pfam" id="PF06058">
    <property type="entry name" value="DCP1"/>
    <property type="match status" value="1"/>
</dbReference>
<dbReference type="InterPro" id="IPR019734">
    <property type="entry name" value="TPR_rpt"/>
</dbReference>
<accession>A0ABD3PI73</accession>
<dbReference type="InterPro" id="IPR010334">
    <property type="entry name" value="Dcp1"/>
</dbReference>
<feature type="region of interest" description="Disordered" evidence="7">
    <location>
        <begin position="1"/>
        <end position="139"/>
    </location>
</feature>
<dbReference type="SUPFAM" id="SSF48452">
    <property type="entry name" value="TPR-like"/>
    <property type="match status" value="8"/>
</dbReference>
<feature type="repeat" description="TPR" evidence="6">
    <location>
        <begin position="2731"/>
        <end position="2764"/>
    </location>
</feature>
<dbReference type="Pfam" id="PF13424">
    <property type="entry name" value="TPR_12"/>
    <property type="match status" value="11"/>
</dbReference>
<dbReference type="Proteomes" id="UP001530315">
    <property type="component" value="Unassembled WGS sequence"/>
</dbReference>
<feature type="repeat" description="TPR" evidence="6">
    <location>
        <begin position="913"/>
        <end position="946"/>
    </location>
</feature>
<feature type="compositionally biased region" description="Polar residues" evidence="7">
    <location>
        <begin position="85"/>
        <end position="102"/>
    </location>
</feature>
<evidence type="ECO:0000256" key="5">
    <source>
        <dbReference type="ARBA" id="ARBA00022803"/>
    </source>
</evidence>
<dbReference type="GO" id="GO:0005737">
    <property type="term" value="C:cytoplasm"/>
    <property type="evidence" value="ECO:0007669"/>
    <property type="project" value="UniProtKB-SubCell"/>
</dbReference>
<organism evidence="8 9">
    <name type="scientific">Stephanodiscus triporus</name>
    <dbReference type="NCBI Taxonomy" id="2934178"/>
    <lineage>
        <taxon>Eukaryota</taxon>
        <taxon>Sar</taxon>
        <taxon>Stramenopiles</taxon>
        <taxon>Ochrophyta</taxon>
        <taxon>Bacillariophyta</taxon>
        <taxon>Coscinodiscophyceae</taxon>
        <taxon>Thalassiosirophycidae</taxon>
        <taxon>Stephanodiscales</taxon>
        <taxon>Stephanodiscaceae</taxon>
        <taxon>Stephanodiscus</taxon>
    </lineage>
</organism>
<gene>
    <name evidence="8" type="ORF">ACHAW5_008985</name>
</gene>
<keyword evidence="5 6" id="KW-0802">TPR repeat</keyword>
<evidence type="ECO:0000256" key="7">
    <source>
        <dbReference type="SAM" id="MobiDB-lite"/>
    </source>
</evidence>
<feature type="repeat" description="TPR" evidence="6">
    <location>
        <begin position="2524"/>
        <end position="2557"/>
    </location>
</feature>
<feature type="repeat" description="TPR" evidence="6">
    <location>
        <begin position="1458"/>
        <end position="1491"/>
    </location>
</feature>
<evidence type="ECO:0000313" key="8">
    <source>
        <dbReference type="EMBL" id="KAL3787447.1"/>
    </source>
</evidence>
<dbReference type="SMART" id="SM00028">
    <property type="entry name" value="TPR"/>
    <property type="match status" value="39"/>
</dbReference>
<feature type="compositionally biased region" description="Low complexity" evidence="7">
    <location>
        <begin position="1"/>
        <end position="24"/>
    </location>
</feature>
<feature type="repeat" description="TPR" evidence="6">
    <location>
        <begin position="2315"/>
        <end position="2348"/>
    </location>
</feature>
<feature type="repeat" description="TPR" evidence="6">
    <location>
        <begin position="1292"/>
        <end position="1325"/>
    </location>
</feature>
<feature type="repeat" description="TPR" evidence="6">
    <location>
        <begin position="2566"/>
        <end position="2599"/>
    </location>
</feature>
<proteinExistence type="inferred from homology"/>
<feature type="compositionally biased region" description="Acidic residues" evidence="7">
    <location>
        <begin position="34"/>
        <end position="67"/>
    </location>
</feature>
<comment type="caution">
    <text evidence="8">The sequence shown here is derived from an EMBL/GenBank/DDBJ whole genome shotgun (WGS) entry which is preliminary data.</text>
</comment>